<reference evidence="2" key="1">
    <citation type="submission" date="2021-09" db="EMBL/GenBank/DDBJ databases">
        <title>A high-quality genome of the endoparasitic fungus Hirsutella rhossiliensis with a comparison of Hirsutella genomes reveals transposable elements contributing to genome size variation.</title>
        <authorList>
            <person name="Lin R."/>
            <person name="Jiao Y."/>
            <person name="Sun X."/>
            <person name="Ling J."/>
            <person name="Xie B."/>
            <person name="Cheng X."/>
        </authorList>
    </citation>
    <scope>NUCLEOTIDE SEQUENCE</scope>
    <source>
        <strain evidence="2">HR02</strain>
    </source>
</reference>
<proteinExistence type="predicted"/>
<organism evidence="2 3">
    <name type="scientific">Hirsutella rhossiliensis</name>
    <dbReference type="NCBI Taxonomy" id="111463"/>
    <lineage>
        <taxon>Eukaryota</taxon>
        <taxon>Fungi</taxon>
        <taxon>Dikarya</taxon>
        <taxon>Ascomycota</taxon>
        <taxon>Pezizomycotina</taxon>
        <taxon>Sordariomycetes</taxon>
        <taxon>Hypocreomycetidae</taxon>
        <taxon>Hypocreales</taxon>
        <taxon>Ophiocordycipitaceae</taxon>
        <taxon>Hirsutella</taxon>
    </lineage>
</organism>
<keyword evidence="3" id="KW-1185">Reference proteome</keyword>
<comment type="caution">
    <text evidence="2">The sequence shown here is derived from an EMBL/GenBank/DDBJ whole genome shotgun (WGS) entry which is preliminary data.</text>
</comment>
<dbReference type="RefSeq" id="XP_044725927.1">
    <property type="nucleotide sequence ID" value="XM_044859527.1"/>
</dbReference>
<dbReference type="GeneID" id="68350185"/>
<name>A0A9P8N9X2_9HYPO</name>
<dbReference type="Gene3D" id="6.10.250.3440">
    <property type="match status" value="1"/>
</dbReference>
<dbReference type="PANTHER" id="PTHR39150">
    <property type="entry name" value="54S RIBOSOMAL PROTEIN L28, MITOCHONDRIAL"/>
    <property type="match status" value="1"/>
</dbReference>
<accession>A0A9P8N9X2</accession>
<dbReference type="GO" id="GO:0005739">
    <property type="term" value="C:mitochondrion"/>
    <property type="evidence" value="ECO:0007669"/>
    <property type="project" value="GOC"/>
</dbReference>
<dbReference type="AlphaFoldDB" id="A0A9P8N9X2"/>
<dbReference type="GO" id="GO:0032543">
    <property type="term" value="P:mitochondrial translation"/>
    <property type="evidence" value="ECO:0007669"/>
    <property type="project" value="InterPro"/>
</dbReference>
<dbReference type="InterPro" id="IPR042831">
    <property type="entry name" value="Ribosomal_mL40_fung"/>
</dbReference>
<gene>
    <name evidence="2" type="ORF">HRG_01056</name>
</gene>
<evidence type="ECO:0000256" key="1">
    <source>
        <dbReference type="SAM" id="MobiDB-lite"/>
    </source>
</evidence>
<dbReference type="GO" id="GO:0003735">
    <property type="term" value="F:structural constituent of ribosome"/>
    <property type="evidence" value="ECO:0007669"/>
    <property type="project" value="InterPro"/>
</dbReference>
<sequence>MEASGHELYGSGEGSNEESWKQYITQHGFEDAWDDSNHRTEQDRYGPILARLAASHESRMAAQEEIVREKERWSLLMRRSADRLEPHTAKVQEIMDLADAVQLEWAEKKALDDRHARREAEWWPRVFSPKRVRIGDWADEDTKEMAVSSTLFDPRYYLGHQGGDYIFQYRDEDDTNDLEATVPTDKGPEMAWEPWRHPGWHSILAYGPEDLPKRLTYCGQVPRPVKEYTARLQVLVPAIAKMIVSLVGFHRAGGNDEPLGQQLRELAALDSTSSRADLGRLLELWTNEFAEKDGRAPDEMRERLRRSAKVSEFVHVLGKVAAIGAETLLHEWMAVVLVLEKSTGWRLCEMLEIEYIRIARRAFHELLHKKDFEHLLVLEVPGTEYIHEFYLAPRFRSDPLHPSRRYACRDVSAQLELSQWLRQFGWAKDEPELETARHSDPEETVPQDFEDDSEDSCTDDPDDKDYTYCEDKNEIEVERLAKRARTSCPAAGNHAVPKNGVAERAPRSLPEPQSADEAENQTSGPKRKKSLANSDNGRSPPKRQPLQPVNGTPSILERKQPKRAKVSAGGAKSAPTKDASSKRRKGQAMRSENHARIKVLKQNMFSPAPPPLRMARLRYLRHWTIHRAWQLFRRQQHEALDKERSRMHAGMFNACEELRKTGGPGNRGEGYLYRVAMEKKGIYGLNGVPIEYARFQTDSPAKNAWNHEWKR</sequence>
<feature type="region of interest" description="Disordered" evidence="1">
    <location>
        <begin position="486"/>
        <end position="592"/>
    </location>
</feature>
<protein>
    <submittedName>
        <fullName evidence="2">Uncharacterized protein</fullName>
    </submittedName>
</protein>
<dbReference type="EMBL" id="JAIZPD010000001">
    <property type="protein sequence ID" value="KAH0968414.1"/>
    <property type="molecule type" value="Genomic_DNA"/>
</dbReference>
<feature type="region of interest" description="Disordered" evidence="1">
    <location>
        <begin position="432"/>
        <end position="466"/>
    </location>
</feature>
<feature type="compositionally biased region" description="Acidic residues" evidence="1">
    <location>
        <begin position="442"/>
        <end position="463"/>
    </location>
</feature>
<dbReference type="Proteomes" id="UP000824596">
    <property type="component" value="Unassembled WGS sequence"/>
</dbReference>
<dbReference type="OrthoDB" id="2098203at2759"/>
<evidence type="ECO:0000313" key="3">
    <source>
        <dbReference type="Proteomes" id="UP000824596"/>
    </source>
</evidence>
<evidence type="ECO:0000313" key="2">
    <source>
        <dbReference type="EMBL" id="KAH0968414.1"/>
    </source>
</evidence>
<dbReference type="PANTHER" id="PTHR39150:SF1">
    <property type="entry name" value="LARGE RIBOSOMAL SUBUNIT PROTEIN ML40"/>
    <property type="match status" value="1"/>
</dbReference>
<feature type="compositionally biased region" description="Basic and acidic residues" evidence="1">
    <location>
        <begin position="432"/>
        <end position="441"/>
    </location>
</feature>